<keyword evidence="7 9" id="KW-0472">Membrane</keyword>
<reference evidence="11 12" key="1">
    <citation type="submission" date="2024-04" db="EMBL/GenBank/DDBJ databases">
        <title>Genome sequencing and metabolic network reconstruction of aminoacids and betaine degradation by Anoxynatronum sibiricum.</title>
        <authorList>
            <person name="Detkova E.N."/>
            <person name="Boltjanskaja Y.V."/>
            <person name="Mardanov A.V."/>
            <person name="Kevbrin V."/>
        </authorList>
    </citation>
    <scope>NUCLEOTIDE SEQUENCE [LARGE SCALE GENOMIC DNA]</scope>
    <source>
        <strain evidence="11 12">Z-7981</strain>
    </source>
</reference>
<organism evidence="11 12">
    <name type="scientific">Anoxynatronum sibiricum</name>
    <dbReference type="NCBI Taxonomy" id="210623"/>
    <lineage>
        <taxon>Bacteria</taxon>
        <taxon>Bacillati</taxon>
        <taxon>Bacillota</taxon>
        <taxon>Clostridia</taxon>
        <taxon>Eubacteriales</taxon>
        <taxon>Clostridiaceae</taxon>
        <taxon>Anoxynatronum</taxon>
    </lineage>
</organism>
<evidence type="ECO:0000256" key="2">
    <source>
        <dbReference type="ARBA" id="ARBA00022448"/>
    </source>
</evidence>
<sequence>MIKYYNQLERVAKLILILSLAVMAIINIANVVSRYLLSTSLAYTEELVTNLFVYNTFIGASVAARKGAHLGMPIIYDRLNEKNQRWMMFGVALLSAALFLVLLRFGFTMARDQFNFGQRTPALGLPAWIFGAAIPIGGLFMAAAFLVGGYETLKGKR</sequence>
<evidence type="ECO:0000256" key="4">
    <source>
        <dbReference type="ARBA" id="ARBA00022519"/>
    </source>
</evidence>
<keyword evidence="6 9" id="KW-1133">Transmembrane helix</keyword>
<feature type="transmembrane region" description="Helical" evidence="9">
    <location>
        <begin position="47"/>
        <end position="65"/>
    </location>
</feature>
<dbReference type="RefSeq" id="WP_343185862.1">
    <property type="nucleotide sequence ID" value="NZ_JBCITM010000007.1"/>
</dbReference>
<evidence type="ECO:0000256" key="3">
    <source>
        <dbReference type="ARBA" id="ARBA00022475"/>
    </source>
</evidence>
<feature type="transmembrane region" description="Helical" evidence="9">
    <location>
        <begin position="12"/>
        <end position="35"/>
    </location>
</feature>
<comment type="similarity">
    <text evidence="8">Belongs to the TRAP transporter small permease family.</text>
</comment>
<gene>
    <name evidence="11" type="ORF">AAIG11_08655</name>
</gene>
<dbReference type="PANTHER" id="PTHR35011:SF2">
    <property type="entry name" value="2,3-DIKETO-L-GULONATE TRAP TRANSPORTER SMALL PERMEASE PROTEIN YIAM"/>
    <property type="match status" value="1"/>
</dbReference>
<name>A0ABU9VUK3_9CLOT</name>
<dbReference type="InterPro" id="IPR055348">
    <property type="entry name" value="DctQ"/>
</dbReference>
<feature type="domain" description="Tripartite ATP-independent periplasmic transporters DctQ component" evidence="10">
    <location>
        <begin position="23"/>
        <end position="147"/>
    </location>
</feature>
<comment type="subcellular location">
    <subcellularLocation>
        <location evidence="1">Cell inner membrane</location>
        <topology evidence="1">Multi-pass membrane protein</topology>
    </subcellularLocation>
</comment>
<dbReference type="InterPro" id="IPR007387">
    <property type="entry name" value="TRAP_DctQ"/>
</dbReference>
<evidence type="ECO:0000259" key="10">
    <source>
        <dbReference type="Pfam" id="PF04290"/>
    </source>
</evidence>
<evidence type="ECO:0000313" key="11">
    <source>
        <dbReference type="EMBL" id="MEN1760540.1"/>
    </source>
</evidence>
<accession>A0ABU9VUK3</accession>
<feature type="transmembrane region" description="Helical" evidence="9">
    <location>
        <begin position="127"/>
        <end position="150"/>
    </location>
</feature>
<evidence type="ECO:0000256" key="7">
    <source>
        <dbReference type="ARBA" id="ARBA00023136"/>
    </source>
</evidence>
<comment type="caution">
    <text evidence="11">The sequence shown here is derived from an EMBL/GenBank/DDBJ whole genome shotgun (WGS) entry which is preliminary data.</text>
</comment>
<keyword evidence="2" id="KW-0813">Transport</keyword>
<evidence type="ECO:0000256" key="9">
    <source>
        <dbReference type="SAM" id="Phobius"/>
    </source>
</evidence>
<protein>
    <submittedName>
        <fullName evidence="11">TRAP transporter small permease</fullName>
    </submittedName>
</protein>
<keyword evidence="3" id="KW-1003">Cell membrane</keyword>
<dbReference type="Pfam" id="PF04290">
    <property type="entry name" value="DctQ"/>
    <property type="match status" value="1"/>
</dbReference>
<proteinExistence type="inferred from homology"/>
<evidence type="ECO:0000256" key="5">
    <source>
        <dbReference type="ARBA" id="ARBA00022692"/>
    </source>
</evidence>
<evidence type="ECO:0000256" key="6">
    <source>
        <dbReference type="ARBA" id="ARBA00022989"/>
    </source>
</evidence>
<evidence type="ECO:0000256" key="8">
    <source>
        <dbReference type="ARBA" id="ARBA00038436"/>
    </source>
</evidence>
<dbReference type="Proteomes" id="UP001407405">
    <property type="component" value="Unassembled WGS sequence"/>
</dbReference>
<dbReference type="EMBL" id="JBCITM010000007">
    <property type="protein sequence ID" value="MEN1760540.1"/>
    <property type="molecule type" value="Genomic_DNA"/>
</dbReference>
<keyword evidence="4" id="KW-0997">Cell inner membrane</keyword>
<dbReference type="PANTHER" id="PTHR35011">
    <property type="entry name" value="2,3-DIKETO-L-GULONATE TRAP TRANSPORTER SMALL PERMEASE PROTEIN YIAM"/>
    <property type="match status" value="1"/>
</dbReference>
<evidence type="ECO:0000313" key="12">
    <source>
        <dbReference type="Proteomes" id="UP001407405"/>
    </source>
</evidence>
<evidence type="ECO:0000256" key="1">
    <source>
        <dbReference type="ARBA" id="ARBA00004429"/>
    </source>
</evidence>
<feature type="transmembrane region" description="Helical" evidence="9">
    <location>
        <begin position="86"/>
        <end position="107"/>
    </location>
</feature>
<keyword evidence="5 9" id="KW-0812">Transmembrane</keyword>
<keyword evidence="12" id="KW-1185">Reference proteome</keyword>